<accession>A0A7W6G573</accession>
<dbReference type="GO" id="GO:0015562">
    <property type="term" value="F:efflux transmembrane transporter activity"/>
    <property type="evidence" value="ECO:0007669"/>
    <property type="project" value="InterPro"/>
</dbReference>
<organism evidence="3 4">
    <name type="scientific">Novosphingobium sediminicola</name>
    <dbReference type="NCBI Taxonomy" id="563162"/>
    <lineage>
        <taxon>Bacteria</taxon>
        <taxon>Pseudomonadati</taxon>
        <taxon>Pseudomonadota</taxon>
        <taxon>Alphaproteobacteria</taxon>
        <taxon>Sphingomonadales</taxon>
        <taxon>Sphingomonadaceae</taxon>
        <taxon>Novosphingobium</taxon>
    </lineage>
</organism>
<evidence type="ECO:0000313" key="3">
    <source>
        <dbReference type="EMBL" id="MBB3954011.1"/>
    </source>
</evidence>
<evidence type="ECO:0000256" key="2">
    <source>
        <dbReference type="RuleBase" id="RU362097"/>
    </source>
</evidence>
<reference evidence="3 4" key="1">
    <citation type="submission" date="2020-08" db="EMBL/GenBank/DDBJ databases">
        <title>Genomic Encyclopedia of Type Strains, Phase IV (KMG-IV): sequencing the most valuable type-strain genomes for metagenomic binning, comparative biology and taxonomic classification.</title>
        <authorList>
            <person name="Goeker M."/>
        </authorList>
    </citation>
    <scope>NUCLEOTIDE SEQUENCE [LARGE SCALE GENOMIC DNA]</scope>
    <source>
        <strain evidence="3 4">DSM 27057</strain>
    </source>
</reference>
<dbReference type="PANTHER" id="PTHR30203:SF32">
    <property type="entry name" value="CATION EFFLUX SYSTEM PROTEIN CUSC"/>
    <property type="match status" value="1"/>
</dbReference>
<sequence>MRKFVAASLLALALGGCNMAPAYVRPAAPVAPQWPQGAAYAPAQDGEAGMPWRKVISDPKLTQVVEMALSNSRSLREQVAAVAQARATYRIARSAQLPTISAGADASLSRGLSNKGLNSNSYDASAGMSSFTIDLFGRLRNQSKADFESYLASQSGLRSARLTLVEEVATAYVTYASDSNLLALARETVSSGERTLALTQSLFQSGLANGTDVESARTVVESAKSDVASYTTATAQDRNALDLLVGKQVDDTLLPKALEDLDPAIANVPAGLSSAVLLRRPDVVEAEHQLIGANASVGAARAAFFPTISLTSTIGVASTALSSLFTGGAASWNLAPSASVPLLGGSNRGNLAYARATKDYYLAAYEKVVQTAFRDVANGLAQRGTIRDQRAAQERYVAAARKAWLLAQDQFKAGIGTYQTALTAQRTYYAAQQSRIATLTTDLSNRLALYGAIGADDSL</sequence>
<evidence type="ECO:0000313" key="4">
    <source>
        <dbReference type="Proteomes" id="UP000548867"/>
    </source>
</evidence>
<evidence type="ECO:0000256" key="1">
    <source>
        <dbReference type="ARBA" id="ARBA00007613"/>
    </source>
</evidence>
<keyword evidence="2" id="KW-0564">Palmitate</keyword>
<dbReference type="InterPro" id="IPR010131">
    <property type="entry name" value="MdtP/NodT-like"/>
</dbReference>
<dbReference type="GO" id="GO:0005886">
    <property type="term" value="C:plasma membrane"/>
    <property type="evidence" value="ECO:0007669"/>
    <property type="project" value="UniProtKB-SubCell"/>
</dbReference>
<keyword evidence="2" id="KW-0812">Transmembrane</keyword>
<name>A0A7W6G573_9SPHN</name>
<dbReference type="PROSITE" id="PS51257">
    <property type="entry name" value="PROKAR_LIPOPROTEIN"/>
    <property type="match status" value="1"/>
</dbReference>
<dbReference type="Pfam" id="PF02321">
    <property type="entry name" value="OEP"/>
    <property type="match status" value="2"/>
</dbReference>
<dbReference type="Proteomes" id="UP000548867">
    <property type="component" value="Unassembled WGS sequence"/>
</dbReference>
<dbReference type="Gene3D" id="2.20.200.10">
    <property type="entry name" value="Outer membrane efflux proteins (OEP)"/>
    <property type="match status" value="1"/>
</dbReference>
<dbReference type="EMBL" id="JACIDX010000003">
    <property type="protein sequence ID" value="MBB3954011.1"/>
    <property type="molecule type" value="Genomic_DNA"/>
</dbReference>
<protein>
    <submittedName>
        <fullName evidence="3">Multidrug efflux system outer membrane protein</fullName>
    </submittedName>
</protein>
<dbReference type="RefSeq" id="WP_183623185.1">
    <property type="nucleotide sequence ID" value="NZ_JACIDX010000003.1"/>
</dbReference>
<comment type="subcellular location">
    <subcellularLocation>
        <location evidence="2">Cell membrane</location>
        <topology evidence="2">Lipid-anchor</topology>
    </subcellularLocation>
</comment>
<comment type="similarity">
    <text evidence="1 2">Belongs to the outer membrane factor (OMF) (TC 1.B.17) family.</text>
</comment>
<dbReference type="SUPFAM" id="SSF56954">
    <property type="entry name" value="Outer membrane efflux proteins (OEP)"/>
    <property type="match status" value="1"/>
</dbReference>
<comment type="caution">
    <text evidence="3">The sequence shown here is derived from an EMBL/GenBank/DDBJ whole genome shotgun (WGS) entry which is preliminary data.</text>
</comment>
<dbReference type="PANTHER" id="PTHR30203">
    <property type="entry name" value="OUTER MEMBRANE CATION EFFLUX PROTEIN"/>
    <property type="match status" value="1"/>
</dbReference>
<keyword evidence="2" id="KW-0732">Signal</keyword>
<keyword evidence="2" id="KW-1134">Transmembrane beta strand</keyword>
<keyword evidence="2" id="KW-0472">Membrane</keyword>
<gene>
    <name evidence="3" type="ORF">GGR38_000938</name>
</gene>
<feature type="signal peptide" evidence="2">
    <location>
        <begin position="1"/>
        <end position="22"/>
    </location>
</feature>
<keyword evidence="2" id="KW-0449">Lipoprotein</keyword>
<feature type="chain" id="PRO_5031594673" evidence="2">
    <location>
        <begin position="23"/>
        <end position="459"/>
    </location>
</feature>
<proteinExistence type="inferred from homology"/>
<keyword evidence="4" id="KW-1185">Reference proteome</keyword>
<dbReference type="Gene3D" id="1.20.1600.10">
    <property type="entry name" value="Outer membrane efflux proteins (OEP)"/>
    <property type="match status" value="1"/>
</dbReference>
<dbReference type="InterPro" id="IPR003423">
    <property type="entry name" value="OMP_efflux"/>
</dbReference>
<dbReference type="NCBIfam" id="TIGR01845">
    <property type="entry name" value="outer_NodT"/>
    <property type="match status" value="1"/>
</dbReference>
<dbReference type="AlphaFoldDB" id="A0A7W6G573"/>